<proteinExistence type="predicted"/>
<dbReference type="EMBL" id="ML732368">
    <property type="protein sequence ID" value="KAB8068888.1"/>
    <property type="molecule type" value="Genomic_DNA"/>
</dbReference>
<dbReference type="Proteomes" id="UP000326565">
    <property type="component" value="Unassembled WGS sequence"/>
</dbReference>
<name>A0A5N5WK43_9EURO</name>
<dbReference type="AlphaFoldDB" id="A0A5N5WK43"/>
<protein>
    <submittedName>
        <fullName evidence="1">Uncharacterized protein</fullName>
    </submittedName>
</protein>
<keyword evidence="2" id="KW-1185">Reference proteome</keyword>
<sequence length="66" mass="7010">MAPKELATLLAAPALPAPPGVTPNFDKPPNQNSYAWGITTVCTVLATLCLCLRGELFGEQITQLLE</sequence>
<reference evidence="1 2" key="1">
    <citation type="submission" date="2019-04" db="EMBL/GenBank/DDBJ databases">
        <title>Friends and foes A comparative genomics study of 23 Aspergillus species from section Flavi.</title>
        <authorList>
            <consortium name="DOE Joint Genome Institute"/>
            <person name="Kjaerbolling I."/>
            <person name="Vesth T."/>
            <person name="Frisvad J.C."/>
            <person name="Nybo J.L."/>
            <person name="Theobald S."/>
            <person name="Kildgaard S."/>
            <person name="Isbrandt T."/>
            <person name="Kuo A."/>
            <person name="Sato A."/>
            <person name="Lyhne E.K."/>
            <person name="Kogle M.E."/>
            <person name="Wiebenga A."/>
            <person name="Kun R.S."/>
            <person name="Lubbers R.J."/>
            <person name="Makela M.R."/>
            <person name="Barry K."/>
            <person name="Chovatia M."/>
            <person name="Clum A."/>
            <person name="Daum C."/>
            <person name="Haridas S."/>
            <person name="He G."/>
            <person name="LaButti K."/>
            <person name="Lipzen A."/>
            <person name="Mondo S."/>
            <person name="Riley R."/>
            <person name="Salamov A."/>
            <person name="Simmons B.A."/>
            <person name="Magnuson J.K."/>
            <person name="Henrissat B."/>
            <person name="Mortensen U.H."/>
            <person name="Larsen T.O."/>
            <person name="Devries R.P."/>
            <person name="Grigoriev I.V."/>
            <person name="Machida M."/>
            <person name="Baker S.E."/>
            <person name="Andersen M.R."/>
        </authorList>
    </citation>
    <scope>NUCLEOTIDE SEQUENCE [LARGE SCALE GENOMIC DNA]</scope>
    <source>
        <strain evidence="1 2">CBS 151.66</strain>
    </source>
</reference>
<gene>
    <name evidence="1" type="ORF">BDV29DRAFT_161970</name>
</gene>
<evidence type="ECO:0000313" key="1">
    <source>
        <dbReference type="EMBL" id="KAB8068888.1"/>
    </source>
</evidence>
<organism evidence="1 2">
    <name type="scientific">Aspergillus leporis</name>
    <dbReference type="NCBI Taxonomy" id="41062"/>
    <lineage>
        <taxon>Eukaryota</taxon>
        <taxon>Fungi</taxon>
        <taxon>Dikarya</taxon>
        <taxon>Ascomycota</taxon>
        <taxon>Pezizomycotina</taxon>
        <taxon>Eurotiomycetes</taxon>
        <taxon>Eurotiomycetidae</taxon>
        <taxon>Eurotiales</taxon>
        <taxon>Aspergillaceae</taxon>
        <taxon>Aspergillus</taxon>
        <taxon>Aspergillus subgen. Circumdati</taxon>
    </lineage>
</organism>
<evidence type="ECO:0000313" key="2">
    <source>
        <dbReference type="Proteomes" id="UP000326565"/>
    </source>
</evidence>
<accession>A0A5N5WK43</accession>